<dbReference type="EMBL" id="BMIB01000009">
    <property type="protein sequence ID" value="GGH83264.1"/>
    <property type="molecule type" value="Genomic_DNA"/>
</dbReference>
<dbReference type="Proteomes" id="UP000627292">
    <property type="component" value="Unassembled WGS sequence"/>
</dbReference>
<evidence type="ECO:0000313" key="1">
    <source>
        <dbReference type="EMBL" id="GGH83264.1"/>
    </source>
</evidence>
<accession>A0A917MZE7</accession>
<proteinExistence type="predicted"/>
<sequence>MSNTQLKTVPAFTKNKLVKGLAFTGTLFLLFQFQPFSSQQAAQATPCQATCIYASTPVTLTPQPSCASPEQYKICRPTTLETAPATKTDDSADLHLFSFPVLHSDMFSASVEEQPTAVREQYAFLPAIVKAARNLFGAKTRICN</sequence>
<comment type="caution">
    <text evidence="1">The sequence shown here is derived from an EMBL/GenBank/DDBJ whole genome shotgun (WGS) entry which is preliminary data.</text>
</comment>
<evidence type="ECO:0000313" key="2">
    <source>
        <dbReference type="Proteomes" id="UP000627292"/>
    </source>
</evidence>
<protein>
    <submittedName>
        <fullName evidence="1">Uncharacterized protein</fullName>
    </submittedName>
</protein>
<dbReference type="RefSeq" id="WP_188959382.1">
    <property type="nucleotide sequence ID" value="NZ_BMIB01000009.1"/>
</dbReference>
<keyword evidence="2" id="KW-1185">Reference proteome</keyword>
<gene>
    <name evidence="1" type="ORF">GCM10011379_58390</name>
</gene>
<dbReference type="AlphaFoldDB" id="A0A917MZE7"/>
<reference evidence="1" key="2">
    <citation type="submission" date="2020-09" db="EMBL/GenBank/DDBJ databases">
        <authorList>
            <person name="Sun Q."/>
            <person name="Zhou Y."/>
        </authorList>
    </citation>
    <scope>NUCLEOTIDE SEQUENCE</scope>
    <source>
        <strain evidence="1">CGMCC 1.15290</strain>
    </source>
</reference>
<reference evidence="1" key="1">
    <citation type="journal article" date="2014" name="Int. J. Syst. Evol. Microbiol.">
        <title>Complete genome sequence of Corynebacterium casei LMG S-19264T (=DSM 44701T), isolated from a smear-ripened cheese.</title>
        <authorList>
            <consortium name="US DOE Joint Genome Institute (JGI-PGF)"/>
            <person name="Walter F."/>
            <person name="Albersmeier A."/>
            <person name="Kalinowski J."/>
            <person name="Ruckert C."/>
        </authorList>
    </citation>
    <scope>NUCLEOTIDE SEQUENCE</scope>
    <source>
        <strain evidence="1">CGMCC 1.15290</strain>
    </source>
</reference>
<name>A0A917MZE7_9BACT</name>
<organism evidence="1 2">
    <name type="scientific">Filimonas zeae</name>
    <dbReference type="NCBI Taxonomy" id="1737353"/>
    <lineage>
        <taxon>Bacteria</taxon>
        <taxon>Pseudomonadati</taxon>
        <taxon>Bacteroidota</taxon>
        <taxon>Chitinophagia</taxon>
        <taxon>Chitinophagales</taxon>
        <taxon>Chitinophagaceae</taxon>
        <taxon>Filimonas</taxon>
    </lineage>
</organism>